<dbReference type="EMBL" id="BMUL01000025">
    <property type="protein sequence ID" value="GHB09278.1"/>
    <property type="molecule type" value="Genomic_DNA"/>
</dbReference>
<accession>A0A918TCY0</accession>
<evidence type="ECO:0000256" key="1">
    <source>
        <dbReference type="SAM" id="MobiDB-lite"/>
    </source>
</evidence>
<feature type="region of interest" description="Disordered" evidence="1">
    <location>
        <begin position="19"/>
        <end position="44"/>
    </location>
</feature>
<proteinExistence type="predicted"/>
<sequence length="44" mass="4826">MRDTWEAVAVEQPISESLSLTPEAGSGSWIGARQQGNIWNDSNH</sequence>
<organism evidence="2 3">
    <name type="scientific">Streptomyces termitum</name>
    <dbReference type="NCBI Taxonomy" id="67368"/>
    <lineage>
        <taxon>Bacteria</taxon>
        <taxon>Bacillati</taxon>
        <taxon>Actinomycetota</taxon>
        <taxon>Actinomycetes</taxon>
        <taxon>Kitasatosporales</taxon>
        <taxon>Streptomycetaceae</taxon>
        <taxon>Streptomyces</taxon>
    </lineage>
</organism>
<dbReference type="AlphaFoldDB" id="A0A918TCY0"/>
<evidence type="ECO:0000313" key="3">
    <source>
        <dbReference type="Proteomes" id="UP000644020"/>
    </source>
</evidence>
<reference evidence="2" key="2">
    <citation type="submission" date="2020-09" db="EMBL/GenBank/DDBJ databases">
        <authorList>
            <person name="Sun Q."/>
            <person name="Ohkuma M."/>
        </authorList>
    </citation>
    <scope>NUCLEOTIDE SEQUENCE</scope>
    <source>
        <strain evidence="2">JCM 4518</strain>
    </source>
</reference>
<name>A0A918TCY0_9ACTN</name>
<reference evidence="2" key="1">
    <citation type="journal article" date="2014" name="Int. J. Syst. Evol. Microbiol.">
        <title>Complete genome sequence of Corynebacterium casei LMG S-19264T (=DSM 44701T), isolated from a smear-ripened cheese.</title>
        <authorList>
            <consortium name="US DOE Joint Genome Institute (JGI-PGF)"/>
            <person name="Walter F."/>
            <person name="Albersmeier A."/>
            <person name="Kalinowski J."/>
            <person name="Ruckert C."/>
        </authorList>
    </citation>
    <scope>NUCLEOTIDE SEQUENCE</scope>
    <source>
        <strain evidence="2">JCM 4518</strain>
    </source>
</reference>
<evidence type="ECO:0000313" key="2">
    <source>
        <dbReference type="EMBL" id="GHB09278.1"/>
    </source>
</evidence>
<protein>
    <submittedName>
        <fullName evidence="2">Uncharacterized protein</fullName>
    </submittedName>
</protein>
<feature type="compositionally biased region" description="Polar residues" evidence="1">
    <location>
        <begin position="34"/>
        <end position="44"/>
    </location>
</feature>
<gene>
    <name evidence="2" type="ORF">GCM10010305_60320</name>
</gene>
<dbReference type="Proteomes" id="UP000644020">
    <property type="component" value="Unassembled WGS sequence"/>
</dbReference>
<comment type="caution">
    <text evidence="2">The sequence shown here is derived from an EMBL/GenBank/DDBJ whole genome shotgun (WGS) entry which is preliminary data.</text>
</comment>
<keyword evidence="3" id="KW-1185">Reference proteome</keyword>